<accession>A0A7W8Q8L8</accession>
<gene>
    <name evidence="3" type="ORF">HDG40_003919</name>
</gene>
<dbReference type="Proteomes" id="UP000592780">
    <property type="component" value="Unassembled WGS sequence"/>
</dbReference>
<dbReference type="Pfam" id="PF10908">
    <property type="entry name" value="Tlde1_dom"/>
    <property type="match status" value="1"/>
</dbReference>
<dbReference type="InterPro" id="IPR021225">
    <property type="entry name" value="Tlde1_dom"/>
</dbReference>
<keyword evidence="4" id="KW-1185">Reference proteome</keyword>
<feature type="region of interest" description="Disordered" evidence="1">
    <location>
        <begin position="24"/>
        <end position="56"/>
    </location>
</feature>
<protein>
    <recommendedName>
        <fullName evidence="2">Tlde1 domain-containing protein</fullName>
    </recommendedName>
</protein>
<evidence type="ECO:0000313" key="4">
    <source>
        <dbReference type="Proteomes" id="UP000592780"/>
    </source>
</evidence>
<dbReference type="RefSeq" id="WP_375791979.1">
    <property type="nucleotide sequence ID" value="NZ_JACHDD010000006.1"/>
</dbReference>
<feature type="domain" description="Tlde1" evidence="2">
    <location>
        <begin position="132"/>
        <end position="254"/>
    </location>
</feature>
<reference evidence="3 4" key="1">
    <citation type="submission" date="2020-08" db="EMBL/GenBank/DDBJ databases">
        <title>Genomic Encyclopedia of Type Strains, Phase IV (KMG-V): Genome sequencing to study the core and pangenomes of soil and plant-associated prokaryotes.</title>
        <authorList>
            <person name="Whitman W."/>
        </authorList>
    </citation>
    <scope>NUCLEOTIDE SEQUENCE [LARGE SCALE GENOMIC DNA]</scope>
    <source>
        <strain evidence="3 4">JPY158</strain>
    </source>
</reference>
<proteinExistence type="predicted"/>
<comment type="caution">
    <text evidence="3">The sequence shown here is derived from an EMBL/GenBank/DDBJ whole genome shotgun (WGS) entry which is preliminary data.</text>
</comment>
<evidence type="ECO:0000259" key="2">
    <source>
        <dbReference type="Pfam" id="PF10908"/>
    </source>
</evidence>
<dbReference type="AlphaFoldDB" id="A0A7W8Q8L8"/>
<organism evidence="3 4">
    <name type="scientific">Paraburkholderia atlantica</name>
    <dbReference type="NCBI Taxonomy" id="2654982"/>
    <lineage>
        <taxon>Bacteria</taxon>
        <taxon>Pseudomonadati</taxon>
        <taxon>Pseudomonadota</taxon>
        <taxon>Betaproteobacteria</taxon>
        <taxon>Burkholderiales</taxon>
        <taxon>Burkholderiaceae</taxon>
        <taxon>Paraburkholderia</taxon>
    </lineage>
</organism>
<dbReference type="EMBL" id="JACHDD010000006">
    <property type="protein sequence ID" value="MBB5425746.1"/>
    <property type="molecule type" value="Genomic_DNA"/>
</dbReference>
<sequence length="266" mass="29016">MLPLLPLGTPLIAMTVQCAPSPANEATPKQVSKNQAACAEEASGGSRSREQAGSGVDSLGQASCCVGRNCCREKFILIMVFSKKSAFRMPARHNLIIYEFTVTGRSGGLMFQCKFELNGKPMSEFRIGALSFPAYSGQGSYINKAAGTCTPKYGAIPVGRYYIFDRRSGGLLGPWKDRLDLNGNHKSEWFALYAIDGDIDDDKVLCDGIIRGRFRLHPKGRLGKSEGCITIDRLADWHHIRSIFTSTPKVSVPGSELKAYGEVIAR</sequence>
<evidence type="ECO:0000256" key="1">
    <source>
        <dbReference type="SAM" id="MobiDB-lite"/>
    </source>
</evidence>
<evidence type="ECO:0000313" key="3">
    <source>
        <dbReference type="EMBL" id="MBB5425746.1"/>
    </source>
</evidence>
<name>A0A7W8Q8L8_PARAM</name>